<dbReference type="InterPro" id="IPR007712">
    <property type="entry name" value="RelE/ParE_toxin"/>
</dbReference>
<evidence type="ECO:0000313" key="1">
    <source>
        <dbReference type="EMBL" id="MBV4359826.1"/>
    </source>
</evidence>
<dbReference type="AlphaFoldDB" id="A0A9E2SBB8"/>
<dbReference type="RefSeq" id="WP_217794089.1">
    <property type="nucleotide sequence ID" value="NZ_JAHSPG010000016.1"/>
</dbReference>
<protein>
    <submittedName>
        <fullName evidence="1">Type II toxin-antitoxin system RelE/ParE family toxin</fullName>
    </submittedName>
</protein>
<evidence type="ECO:0000313" key="2">
    <source>
        <dbReference type="Proteomes" id="UP000812270"/>
    </source>
</evidence>
<dbReference type="Proteomes" id="UP000812270">
    <property type="component" value="Unassembled WGS sequence"/>
</dbReference>
<dbReference type="EMBL" id="JAHSPG010000016">
    <property type="protein sequence ID" value="MBV4359826.1"/>
    <property type="molecule type" value="Genomic_DNA"/>
</dbReference>
<reference evidence="1" key="1">
    <citation type="submission" date="2021-06" db="EMBL/GenBank/DDBJ databases">
        <authorList>
            <person name="Huq M.A."/>
        </authorList>
    </citation>
    <scope>NUCLEOTIDE SEQUENCE</scope>
    <source>
        <strain evidence="1">MAH-26</strain>
    </source>
</reference>
<organism evidence="1 2">
    <name type="scientific">Pinibacter aurantiacus</name>
    <dbReference type="NCBI Taxonomy" id="2851599"/>
    <lineage>
        <taxon>Bacteria</taxon>
        <taxon>Pseudomonadati</taxon>
        <taxon>Bacteroidota</taxon>
        <taxon>Chitinophagia</taxon>
        <taxon>Chitinophagales</taxon>
        <taxon>Chitinophagaceae</taxon>
        <taxon>Pinibacter</taxon>
    </lineage>
</organism>
<dbReference type="Pfam" id="PF05016">
    <property type="entry name" value="ParE_toxin"/>
    <property type="match status" value="1"/>
</dbReference>
<proteinExistence type="predicted"/>
<sequence length="93" mass="11029">MSYALELQEEAVIDMRDAFEWYEQQKTGLGFELIDEIESGFEQICNSPFHYSSINEHFRKLKIKRFPYLVIYEVEALKVIIIAVRHSSKKPKD</sequence>
<comment type="caution">
    <text evidence="1">The sequence shown here is derived from an EMBL/GenBank/DDBJ whole genome shotgun (WGS) entry which is preliminary data.</text>
</comment>
<keyword evidence="2" id="KW-1185">Reference proteome</keyword>
<gene>
    <name evidence="1" type="ORF">KTO63_21860</name>
</gene>
<accession>A0A9E2SBB8</accession>
<name>A0A9E2SBB8_9BACT</name>